<evidence type="ECO:0000259" key="1">
    <source>
        <dbReference type="Pfam" id="PF24693"/>
    </source>
</evidence>
<feature type="domain" description="DUF7660" evidence="1">
    <location>
        <begin position="11"/>
        <end position="83"/>
    </location>
</feature>
<name>L7U2U4_MYXSD</name>
<accession>L7U2U4</accession>
<dbReference type="EMBL" id="CP004025">
    <property type="protein sequence ID" value="AGC43096.1"/>
    <property type="molecule type" value="Genomic_DNA"/>
</dbReference>
<dbReference type="HOGENOM" id="CLU_170093_1_0_7"/>
<gene>
    <name evidence="2" type="ordered locus">MYSTI_01764</name>
</gene>
<dbReference type="KEGG" id="msd:MYSTI_01764"/>
<evidence type="ECO:0000313" key="3">
    <source>
        <dbReference type="Proteomes" id="UP000011131"/>
    </source>
</evidence>
<proteinExistence type="predicted"/>
<keyword evidence="3" id="KW-1185">Reference proteome</keyword>
<dbReference type="Proteomes" id="UP000011131">
    <property type="component" value="Chromosome"/>
</dbReference>
<dbReference type="STRING" id="1278073.MYSTI_01764"/>
<reference evidence="2 3" key="1">
    <citation type="journal article" date="2013" name="Genome Announc.">
        <title>Complete genome sequence of Myxococcus stipitatus strain DSM 14675, a fruiting myxobacterium.</title>
        <authorList>
            <person name="Huntley S."/>
            <person name="Kneip S."/>
            <person name="Treuner-Lange A."/>
            <person name="Sogaard-Andersen L."/>
        </authorList>
    </citation>
    <scope>NUCLEOTIDE SEQUENCE [LARGE SCALE GENOMIC DNA]</scope>
    <source>
        <strain evidence="3">DSM 14675 / JCM 12634 / Mx s8</strain>
    </source>
</reference>
<dbReference type="AlphaFoldDB" id="L7U2U4"/>
<dbReference type="InterPro" id="IPR056077">
    <property type="entry name" value="DUF7660"/>
</dbReference>
<dbReference type="RefSeq" id="WP_015347358.1">
    <property type="nucleotide sequence ID" value="NC_020126.1"/>
</dbReference>
<sequence length="83" mass="9488">MSTADPRAIRSREDLAQFVRSLAKDLKQQPEAWENADLGSFLDAMSAWIEDMDGYYVNRGEVVPPQPEWRTLAEILTAARVYE</sequence>
<dbReference type="eggNOG" id="ENOG50339UH">
    <property type="taxonomic scope" value="Bacteria"/>
</dbReference>
<dbReference type="OrthoDB" id="2628285at2"/>
<evidence type="ECO:0000313" key="2">
    <source>
        <dbReference type="EMBL" id="AGC43096.1"/>
    </source>
</evidence>
<protein>
    <recommendedName>
        <fullName evidence="1">DUF7660 domain-containing protein</fullName>
    </recommendedName>
</protein>
<organism evidence="2 3">
    <name type="scientific">Myxococcus stipitatus (strain DSM 14675 / JCM 12634 / Mx s8)</name>
    <dbReference type="NCBI Taxonomy" id="1278073"/>
    <lineage>
        <taxon>Bacteria</taxon>
        <taxon>Pseudomonadati</taxon>
        <taxon>Myxococcota</taxon>
        <taxon>Myxococcia</taxon>
        <taxon>Myxococcales</taxon>
        <taxon>Cystobacterineae</taxon>
        <taxon>Myxococcaceae</taxon>
        <taxon>Myxococcus</taxon>
    </lineage>
</organism>
<dbReference type="Pfam" id="PF24693">
    <property type="entry name" value="DUF7660"/>
    <property type="match status" value="1"/>
</dbReference>